<dbReference type="EMBL" id="WNYA01008165">
    <property type="protein sequence ID" value="KAG8541199.1"/>
    <property type="molecule type" value="Genomic_DNA"/>
</dbReference>
<dbReference type="Proteomes" id="UP000824782">
    <property type="component" value="Unassembled WGS sequence"/>
</dbReference>
<keyword evidence="3" id="KW-1185">Reference proteome</keyword>
<dbReference type="PANTHER" id="PTHR23099:SF0">
    <property type="entry name" value="GERM CELL NUCLEAR ACIDIC PROTEIN"/>
    <property type="match status" value="1"/>
</dbReference>
<evidence type="ECO:0000259" key="1">
    <source>
        <dbReference type="SMART" id="SM00731"/>
    </source>
</evidence>
<gene>
    <name evidence="2" type="ORF">GDO81_029491</name>
</gene>
<dbReference type="GO" id="GO:0006974">
    <property type="term" value="P:DNA damage response"/>
    <property type="evidence" value="ECO:0007669"/>
    <property type="project" value="UniProtKB-ARBA"/>
</dbReference>
<dbReference type="AlphaFoldDB" id="A0AAV6Z1D2"/>
<dbReference type="SMART" id="SM00731">
    <property type="entry name" value="SprT"/>
    <property type="match status" value="1"/>
</dbReference>
<protein>
    <recommendedName>
        <fullName evidence="1">SprT-like domain-containing protein</fullName>
    </recommendedName>
</protein>
<dbReference type="InterPro" id="IPR006640">
    <property type="entry name" value="SprT-like_domain"/>
</dbReference>
<comment type="caution">
    <text evidence="2">The sequence shown here is derived from an EMBL/GenBank/DDBJ whole genome shotgun (WGS) entry which is preliminary data.</text>
</comment>
<evidence type="ECO:0000313" key="2">
    <source>
        <dbReference type="EMBL" id="KAG8541199.1"/>
    </source>
</evidence>
<proteinExistence type="predicted"/>
<accession>A0AAV6Z1D2</accession>
<dbReference type="PANTHER" id="PTHR23099">
    <property type="entry name" value="TRANSCRIPTIONAL REGULATOR"/>
    <property type="match status" value="1"/>
</dbReference>
<dbReference type="Pfam" id="PF10263">
    <property type="entry name" value="SprT-like"/>
    <property type="match status" value="1"/>
</dbReference>
<evidence type="ECO:0000313" key="3">
    <source>
        <dbReference type="Proteomes" id="UP000824782"/>
    </source>
</evidence>
<feature type="domain" description="SprT-like" evidence="1">
    <location>
        <begin position="1"/>
        <end position="134"/>
    </location>
</feature>
<organism evidence="2 3">
    <name type="scientific">Engystomops pustulosus</name>
    <name type="common">Tungara frog</name>
    <name type="synonym">Physalaemus pustulosus</name>
    <dbReference type="NCBI Taxonomy" id="76066"/>
    <lineage>
        <taxon>Eukaryota</taxon>
        <taxon>Metazoa</taxon>
        <taxon>Chordata</taxon>
        <taxon>Craniata</taxon>
        <taxon>Vertebrata</taxon>
        <taxon>Euteleostomi</taxon>
        <taxon>Amphibia</taxon>
        <taxon>Batrachia</taxon>
        <taxon>Anura</taxon>
        <taxon>Neobatrachia</taxon>
        <taxon>Hyloidea</taxon>
        <taxon>Leptodactylidae</taxon>
        <taxon>Leiuperinae</taxon>
        <taxon>Engystomops</taxon>
    </lineage>
</organism>
<name>A0AAV6Z1D2_ENGPU</name>
<reference evidence="2" key="1">
    <citation type="thesis" date="2020" institute="ProQuest LLC" country="789 East Eisenhower Parkway, Ann Arbor, MI, USA">
        <title>Comparative Genomics and Chromosome Evolution.</title>
        <authorList>
            <person name="Mudd A.B."/>
        </authorList>
    </citation>
    <scope>NUCLEOTIDE SEQUENCE</scope>
    <source>
        <strain evidence="2">237g6f4</strain>
        <tissue evidence="2">Blood</tissue>
    </source>
</reference>
<dbReference type="GO" id="GO:0005634">
    <property type="term" value="C:nucleus"/>
    <property type="evidence" value="ECO:0007669"/>
    <property type="project" value="TreeGrafter"/>
</dbReference>
<sequence>MEVRWNKRMTSTAGVTRLLGDSGDPCAIIEISEKICDSAARLRDTLIHEMCHAACWVIDGDGNAGHGWRWLFFCQTAAQAHPDLPPISRYHDYEIHYPFMYECTGCQSRVGRWKASLDTQRFVCSRCKGDIILLDST</sequence>